<reference evidence="1 2" key="1">
    <citation type="submission" date="2024-04" db="EMBL/GenBank/DDBJ databases">
        <authorList>
            <person name="Waldvogel A.-M."/>
            <person name="Schoenle A."/>
        </authorList>
    </citation>
    <scope>NUCLEOTIDE SEQUENCE [LARGE SCALE GENOMIC DNA]</scope>
</reference>
<proteinExistence type="predicted"/>
<accession>A0AAV2KRE3</accession>
<organism evidence="1 2">
    <name type="scientific">Knipowitschia caucasica</name>
    <name type="common">Caucasian dwarf goby</name>
    <name type="synonym">Pomatoschistus caucasicus</name>
    <dbReference type="NCBI Taxonomy" id="637954"/>
    <lineage>
        <taxon>Eukaryota</taxon>
        <taxon>Metazoa</taxon>
        <taxon>Chordata</taxon>
        <taxon>Craniata</taxon>
        <taxon>Vertebrata</taxon>
        <taxon>Euteleostomi</taxon>
        <taxon>Actinopterygii</taxon>
        <taxon>Neopterygii</taxon>
        <taxon>Teleostei</taxon>
        <taxon>Neoteleostei</taxon>
        <taxon>Acanthomorphata</taxon>
        <taxon>Gobiaria</taxon>
        <taxon>Gobiiformes</taxon>
        <taxon>Gobioidei</taxon>
        <taxon>Gobiidae</taxon>
        <taxon>Gobiinae</taxon>
        <taxon>Knipowitschia</taxon>
    </lineage>
</organism>
<evidence type="ECO:0000313" key="2">
    <source>
        <dbReference type="Proteomes" id="UP001497482"/>
    </source>
</evidence>
<dbReference type="Proteomes" id="UP001497482">
    <property type="component" value="Chromosome 2"/>
</dbReference>
<dbReference type="EMBL" id="OZ035824">
    <property type="protein sequence ID" value="CAL1592184.1"/>
    <property type="molecule type" value="Genomic_DNA"/>
</dbReference>
<dbReference type="AlphaFoldDB" id="A0AAV2KRE3"/>
<sequence>MCTPHGEGNKCVSEQKENDCNKCVEMKCGPPCQSGWIRKISGLQQDQGVRNSQGIEPSFWAFDKTILQWLSN</sequence>
<gene>
    <name evidence="1" type="ORF">KC01_LOCUS21466</name>
</gene>
<evidence type="ECO:0000313" key="1">
    <source>
        <dbReference type="EMBL" id="CAL1592184.1"/>
    </source>
</evidence>
<name>A0AAV2KRE3_KNICA</name>
<protein>
    <submittedName>
        <fullName evidence="1">Uncharacterized protein</fullName>
    </submittedName>
</protein>
<keyword evidence="2" id="KW-1185">Reference proteome</keyword>